<dbReference type="Proteomes" id="UP000249590">
    <property type="component" value="Unassembled WGS sequence"/>
</dbReference>
<evidence type="ECO:0000256" key="2">
    <source>
        <dbReference type="ARBA" id="ARBA00016549"/>
    </source>
</evidence>
<comment type="caution">
    <text evidence="6">The sequence shown here is derived from an EMBL/GenBank/DDBJ whole genome shotgun (WGS) entry which is preliminary data.</text>
</comment>
<dbReference type="InterPro" id="IPR036704">
    <property type="entry name" value="RraA/RraA-like_sf"/>
</dbReference>
<keyword evidence="6" id="KW-0808">Transferase</keyword>
<dbReference type="CDD" id="cd16841">
    <property type="entry name" value="RraA_family"/>
    <property type="match status" value="1"/>
</dbReference>
<dbReference type="Pfam" id="PF03737">
    <property type="entry name" value="RraA-like"/>
    <property type="match status" value="1"/>
</dbReference>
<dbReference type="GO" id="GO:0046872">
    <property type="term" value="F:metal ion binding"/>
    <property type="evidence" value="ECO:0007669"/>
    <property type="project" value="UniProtKB-KW"/>
</dbReference>
<feature type="binding site" evidence="5">
    <location>
        <begin position="95"/>
        <end position="98"/>
    </location>
    <ligand>
        <name>substrate</name>
    </ligand>
</feature>
<dbReference type="AlphaFoldDB" id="A0A8B2NJY1"/>
<feature type="binding site" evidence="5">
    <location>
        <position position="117"/>
    </location>
    <ligand>
        <name>substrate</name>
    </ligand>
</feature>
<dbReference type="PANTHER" id="PTHR33254">
    <property type="entry name" value="4-HYDROXY-4-METHYL-2-OXOGLUTARATE ALDOLASE 3-RELATED"/>
    <property type="match status" value="1"/>
</dbReference>
<evidence type="ECO:0000313" key="6">
    <source>
        <dbReference type="EMBL" id="RAH99785.1"/>
    </source>
</evidence>
<dbReference type="GO" id="GO:0008483">
    <property type="term" value="F:transaminase activity"/>
    <property type="evidence" value="ECO:0007669"/>
    <property type="project" value="UniProtKB-KW"/>
</dbReference>
<evidence type="ECO:0000256" key="4">
    <source>
        <dbReference type="ARBA" id="ARBA00030169"/>
    </source>
</evidence>
<keyword evidence="5" id="KW-0479">Metal-binding</keyword>
<evidence type="ECO:0000313" key="7">
    <source>
        <dbReference type="Proteomes" id="UP000249590"/>
    </source>
</evidence>
<dbReference type="Gene3D" id="3.50.30.40">
    <property type="entry name" value="Ribonuclease E inhibitor RraA/RraA-like"/>
    <property type="match status" value="1"/>
</dbReference>
<dbReference type="PANTHER" id="PTHR33254:SF4">
    <property type="entry name" value="4-HYDROXY-4-METHYL-2-OXOGLUTARATE ALDOLASE 3-RELATED"/>
    <property type="match status" value="1"/>
</dbReference>
<evidence type="ECO:0000256" key="3">
    <source>
        <dbReference type="ARBA" id="ARBA00029596"/>
    </source>
</evidence>
<dbReference type="EMBL" id="QHHQ01000004">
    <property type="protein sequence ID" value="RAH99785.1"/>
    <property type="molecule type" value="Genomic_DNA"/>
</dbReference>
<dbReference type="RefSeq" id="WP_111348056.1">
    <property type="nucleotide sequence ID" value="NZ_QHHQ01000004.1"/>
</dbReference>
<dbReference type="SUPFAM" id="SSF89562">
    <property type="entry name" value="RraA-like"/>
    <property type="match status" value="1"/>
</dbReference>
<gene>
    <name evidence="6" type="ORF">DLJ53_18665</name>
</gene>
<dbReference type="InterPro" id="IPR005493">
    <property type="entry name" value="RraA/RraA-like"/>
</dbReference>
<evidence type="ECO:0000256" key="5">
    <source>
        <dbReference type="PIRSR" id="PIRSR605493-1"/>
    </source>
</evidence>
<sequence>MSVSDEVLEALRELATPTLANAIDVVGAGGVMAPEIQGVGPGLRCVGRAITVRETTGPFGSFPVSDFRVGDFLDIAGPGDVIVVANGGAPVSTWGGMASYAATVRGIEGLIVDGGVRDREEILEFGFPVFSRHVVPTPGKTRLKVEAIGEPVVAGGVHVAPGDVIVADGSGVVVLPAAEAAEIARLATGYAADDARAMMELKAGLSFRDALKKFAKI</sequence>
<keyword evidence="5" id="KW-0460">Magnesium</keyword>
<keyword evidence="7" id="KW-1185">Reference proteome</keyword>
<dbReference type="OrthoDB" id="9812532at2"/>
<comment type="cofactor">
    <cofactor evidence="5">
        <name>Mg(2+)</name>
        <dbReference type="ChEBI" id="CHEBI:18420"/>
    </cofactor>
</comment>
<accession>A0A8B2NJY1</accession>
<keyword evidence="6" id="KW-0032">Aminotransferase</keyword>
<feature type="binding site" evidence="5">
    <location>
        <position position="118"/>
    </location>
    <ligand>
        <name>Mg(2+)</name>
        <dbReference type="ChEBI" id="CHEBI:18420"/>
    </ligand>
</feature>
<evidence type="ECO:0000256" key="1">
    <source>
        <dbReference type="ARBA" id="ARBA00001968"/>
    </source>
</evidence>
<proteinExistence type="predicted"/>
<organism evidence="6 7">
    <name type="scientific">Acuticoccus sediminis</name>
    <dbReference type="NCBI Taxonomy" id="2184697"/>
    <lineage>
        <taxon>Bacteria</taxon>
        <taxon>Pseudomonadati</taxon>
        <taxon>Pseudomonadota</taxon>
        <taxon>Alphaproteobacteria</taxon>
        <taxon>Hyphomicrobiales</taxon>
        <taxon>Amorphaceae</taxon>
        <taxon>Acuticoccus</taxon>
    </lineage>
</organism>
<name>A0A8B2NJY1_9HYPH</name>
<protein>
    <recommendedName>
        <fullName evidence="2">Putative 4-hydroxy-4-methyl-2-oxoglutarate aldolase</fullName>
    </recommendedName>
    <alternativeName>
        <fullName evidence="3">Regulator of ribonuclease activity homolog</fullName>
    </alternativeName>
    <alternativeName>
        <fullName evidence="4">RraA-like protein</fullName>
    </alternativeName>
</protein>
<comment type="cofactor">
    <cofactor evidence="1">
        <name>a divalent metal cation</name>
        <dbReference type="ChEBI" id="CHEBI:60240"/>
    </cofactor>
</comment>
<reference evidence="6 7" key="1">
    <citation type="submission" date="2018-05" db="EMBL/GenBank/DDBJ databases">
        <title>Acuticoccus sediminis sp. nov., isolated from deep-sea sediment of Indian Ocean.</title>
        <authorList>
            <person name="Liu X."/>
            <person name="Lai Q."/>
            <person name="Du Y."/>
            <person name="Sun F."/>
            <person name="Zhang X."/>
            <person name="Wang S."/>
            <person name="Shao Z."/>
        </authorList>
    </citation>
    <scope>NUCLEOTIDE SEQUENCE [LARGE SCALE GENOMIC DNA]</scope>
    <source>
        <strain evidence="6 7">PTG4-2</strain>
    </source>
</reference>